<name>A0A6A6Y2C0_9PEZI</name>
<evidence type="ECO:0000256" key="4">
    <source>
        <dbReference type="ARBA" id="ARBA00023163"/>
    </source>
</evidence>
<protein>
    <recommendedName>
        <fullName evidence="6">Xylanolytic transcriptional activator regulatory domain-containing protein</fullName>
    </recommendedName>
</protein>
<dbReference type="GO" id="GO:0003677">
    <property type="term" value="F:DNA binding"/>
    <property type="evidence" value="ECO:0007669"/>
    <property type="project" value="InterPro"/>
</dbReference>
<evidence type="ECO:0000256" key="3">
    <source>
        <dbReference type="ARBA" id="ARBA00023015"/>
    </source>
</evidence>
<dbReference type="GO" id="GO:0006351">
    <property type="term" value="P:DNA-templated transcription"/>
    <property type="evidence" value="ECO:0007669"/>
    <property type="project" value="InterPro"/>
</dbReference>
<organism evidence="7">
    <name type="scientific">Mytilinidion resinicola</name>
    <dbReference type="NCBI Taxonomy" id="574789"/>
    <lineage>
        <taxon>Eukaryota</taxon>
        <taxon>Fungi</taxon>
        <taxon>Dikarya</taxon>
        <taxon>Ascomycota</taxon>
        <taxon>Pezizomycotina</taxon>
        <taxon>Dothideomycetes</taxon>
        <taxon>Pleosporomycetidae</taxon>
        <taxon>Mytilinidiales</taxon>
        <taxon>Mytilinidiaceae</taxon>
        <taxon>Mytilinidion</taxon>
    </lineage>
</organism>
<reference evidence="9" key="2">
    <citation type="submission" date="2020-04" db="EMBL/GenBank/DDBJ databases">
        <authorList>
            <consortium name="NCBI Genome Project"/>
        </authorList>
    </citation>
    <scope>NUCLEOTIDE SEQUENCE</scope>
    <source>
        <strain evidence="9">CBS 304.34</strain>
    </source>
</reference>
<dbReference type="GO" id="GO:0008270">
    <property type="term" value="F:zinc ion binding"/>
    <property type="evidence" value="ECO:0007669"/>
    <property type="project" value="InterPro"/>
</dbReference>
<dbReference type="Proteomes" id="UP000504636">
    <property type="component" value="Unplaced"/>
</dbReference>
<keyword evidence="1" id="KW-0479">Metal-binding</keyword>
<reference evidence="9" key="3">
    <citation type="submission" date="2025-04" db="UniProtKB">
        <authorList>
            <consortium name="RefSeq"/>
        </authorList>
    </citation>
    <scope>IDENTIFICATION</scope>
    <source>
        <strain evidence="9">CBS 304.34</strain>
    </source>
</reference>
<evidence type="ECO:0000313" key="9">
    <source>
        <dbReference type="RefSeq" id="XP_033569118.1"/>
    </source>
</evidence>
<gene>
    <name evidence="7 9" type="ORF">BDZ99DRAFT_429042</name>
</gene>
<dbReference type="AlphaFoldDB" id="A0A6A6Y2C0"/>
<keyword evidence="8" id="KW-1185">Reference proteome</keyword>
<evidence type="ECO:0000313" key="8">
    <source>
        <dbReference type="Proteomes" id="UP000504636"/>
    </source>
</evidence>
<accession>A0A6A6Y2C0</accession>
<evidence type="ECO:0000256" key="1">
    <source>
        <dbReference type="ARBA" id="ARBA00022723"/>
    </source>
</evidence>
<dbReference type="Pfam" id="PF04082">
    <property type="entry name" value="Fungal_trans"/>
    <property type="match status" value="1"/>
</dbReference>
<dbReference type="InterPro" id="IPR007219">
    <property type="entry name" value="XnlR_reg_dom"/>
</dbReference>
<evidence type="ECO:0000256" key="5">
    <source>
        <dbReference type="ARBA" id="ARBA00023242"/>
    </source>
</evidence>
<feature type="domain" description="Xylanolytic transcriptional activator regulatory" evidence="6">
    <location>
        <begin position="151"/>
        <end position="223"/>
    </location>
</feature>
<evidence type="ECO:0000259" key="6">
    <source>
        <dbReference type="Pfam" id="PF04082"/>
    </source>
</evidence>
<sequence>MPDPISQRCALFILQGLRSYPHMMLRIETFPPFIHTKVHQSWSSHGPALPEALGNCIGIAQMFVSRTSETTPFIWRTIREEQYRLLKQIDKFTNLELLAAIQAFTMYVIMRITDEEAEHAEEDFATLRSFQALCLRYCENSGGPICRHELHYPSSSWAEWVVAESLRRVAVVWFLFDRIVCIRTGTLCEITGDFRALPLPSSKILWEAENEGVWRSEQNHGKSTTNNGFLSFGDLIDAQRRTQHAESVRKLDAWTSRVDGLSTLLAIATVMV</sequence>
<evidence type="ECO:0000313" key="7">
    <source>
        <dbReference type="EMBL" id="KAF2802154.1"/>
    </source>
</evidence>
<keyword evidence="2" id="KW-0862">Zinc</keyword>
<dbReference type="OrthoDB" id="5423818at2759"/>
<dbReference type="EMBL" id="MU003725">
    <property type="protein sequence ID" value="KAF2802154.1"/>
    <property type="molecule type" value="Genomic_DNA"/>
</dbReference>
<keyword evidence="5" id="KW-0539">Nucleus</keyword>
<keyword evidence="3" id="KW-0805">Transcription regulation</keyword>
<dbReference type="PANTHER" id="PTHR47660:SF3">
    <property type="entry name" value="FINGER DOMAIN PROTEIN, PUTATIVE (AFU_ORTHOLOGUE AFUA_4G03310)-RELATED"/>
    <property type="match status" value="1"/>
</dbReference>
<dbReference type="RefSeq" id="XP_033569118.1">
    <property type="nucleotide sequence ID" value="XM_033717209.1"/>
</dbReference>
<evidence type="ECO:0000256" key="2">
    <source>
        <dbReference type="ARBA" id="ARBA00022833"/>
    </source>
</evidence>
<dbReference type="GeneID" id="54458102"/>
<proteinExistence type="predicted"/>
<keyword evidence="4" id="KW-0804">Transcription</keyword>
<dbReference type="PANTHER" id="PTHR47660">
    <property type="entry name" value="TRANSCRIPTION FACTOR WITH C2H2 AND ZN(2)-CYS(6) DNA BINDING DOMAIN (EUROFUNG)-RELATED-RELATED"/>
    <property type="match status" value="1"/>
</dbReference>
<reference evidence="7 9" key="1">
    <citation type="journal article" date="2020" name="Stud. Mycol.">
        <title>101 Dothideomycetes genomes: a test case for predicting lifestyles and emergence of pathogens.</title>
        <authorList>
            <person name="Haridas S."/>
            <person name="Albert R."/>
            <person name="Binder M."/>
            <person name="Bloem J."/>
            <person name="Labutti K."/>
            <person name="Salamov A."/>
            <person name="Andreopoulos B."/>
            <person name="Baker S."/>
            <person name="Barry K."/>
            <person name="Bills G."/>
            <person name="Bluhm B."/>
            <person name="Cannon C."/>
            <person name="Castanera R."/>
            <person name="Culley D."/>
            <person name="Daum C."/>
            <person name="Ezra D."/>
            <person name="Gonzalez J."/>
            <person name="Henrissat B."/>
            <person name="Kuo A."/>
            <person name="Liang C."/>
            <person name="Lipzen A."/>
            <person name="Lutzoni F."/>
            <person name="Magnuson J."/>
            <person name="Mondo S."/>
            <person name="Nolan M."/>
            <person name="Ohm R."/>
            <person name="Pangilinan J."/>
            <person name="Park H.-J."/>
            <person name="Ramirez L."/>
            <person name="Alfaro M."/>
            <person name="Sun H."/>
            <person name="Tritt A."/>
            <person name="Yoshinaga Y."/>
            <person name="Zwiers L.-H."/>
            <person name="Turgeon B."/>
            <person name="Goodwin S."/>
            <person name="Spatafora J."/>
            <person name="Crous P."/>
            <person name="Grigoriev I."/>
        </authorList>
    </citation>
    <scope>NUCLEOTIDE SEQUENCE</scope>
    <source>
        <strain evidence="7 9">CBS 304.34</strain>
    </source>
</reference>